<evidence type="ECO:0000256" key="10">
    <source>
        <dbReference type="ARBA" id="ARBA00022637"/>
    </source>
</evidence>
<dbReference type="InterPro" id="IPR036875">
    <property type="entry name" value="Znf_CCHC_sf"/>
</dbReference>
<evidence type="ECO:0000256" key="1">
    <source>
        <dbReference type="ARBA" id="ARBA00004425"/>
    </source>
</evidence>
<dbReference type="GO" id="GO:0030430">
    <property type="term" value="C:host cell cytoplasm"/>
    <property type="evidence" value="ECO:0007669"/>
    <property type="project" value="UniProtKB-SubCell"/>
</dbReference>
<dbReference type="InterPro" id="IPR008916">
    <property type="entry name" value="Retrov_capsid_C"/>
</dbReference>
<keyword evidence="11" id="KW-0519">Myristate</keyword>
<evidence type="ECO:0000256" key="24">
    <source>
        <dbReference type="PROSITE-ProRule" id="PRU00047"/>
    </source>
</evidence>
<keyword evidence="8 25" id="KW-0945">Host-virus interaction</keyword>
<name>A0A286LGW8_HV1</name>
<evidence type="ECO:0000256" key="19">
    <source>
        <dbReference type="ARBA" id="ARBA00022884"/>
    </source>
</evidence>
<evidence type="ECO:0000256" key="18">
    <source>
        <dbReference type="ARBA" id="ARBA00022870"/>
    </source>
</evidence>
<evidence type="ECO:0000256" key="23">
    <source>
        <dbReference type="ARBA" id="ARBA00023288"/>
    </source>
</evidence>
<dbReference type="SUPFAM" id="SSF57756">
    <property type="entry name" value="Retrovirus zinc finger-like domains"/>
    <property type="match status" value="1"/>
</dbReference>
<keyword evidence="7 25" id="KW-1048">Host nucleus</keyword>
<dbReference type="Gene3D" id="1.10.1200.30">
    <property type="match status" value="1"/>
</dbReference>
<evidence type="ECO:0000256" key="27">
    <source>
        <dbReference type="SAM" id="MobiDB-lite"/>
    </source>
</evidence>
<feature type="coiled-coil region" evidence="26">
    <location>
        <begin position="87"/>
        <end position="117"/>
    </location>
</feature>
<comment type="PTM">
    <molecule>Gag-Pol polyprotein</molecule>
    <text evidence="25">Specific enzymatic cleavages by the viral protease yield mature proteins.</text>
</comment>
<dbReference type="SUPFAM" id="SSF47943">
    <property type="entry name" value="Retrovirus capsid protein, N-terminal core domain"/>
    <property type="match status" value="1"/>
</dbReference>
<evidence type="ECO:0000313" key="29">
    <source>
        <dbReference type="EMBL" id="ASU63082.1"/>
    </source>
</evidence>
<dbReference type="FunFam" id="1.10.375.10:FF:000001">
    <property type="entry name" value="Gag polyprotein"/>
    <property type="match status" value="1"/>
</dbReference>
<keyword evidence="26" id="KW-0175">Coiled coil</keyword>
<keyword evidence="23" id="KW-0449">Lipoprotein</keyword>
<dbReference type="Pfam" id="PF08705">
    <property type="entry name" value="Gag_p6"/>
    <property type="match status" value="1"/>
</dbReference>
<feature type="domain" description="CCHC-type" evidence="28">
    <location>
        <begin position="406"/>
        <end position="421"/>
    </location>
</feature>
<keyword evidence="15 24" id="KW-0863">Zinc-finger</keyword>
<keyword evidence="22 25" id="KW-1035">Host cytoplasm</keyword>
<evidence type="ECO:0000256" key="3">
    <source>
        <dbReference type="ARBA" id="ARBA00022462"/>
    </source>
</evidence>
<dbReference type="PANTHER" id="PTHR40389:SF4">
    <property type="match status" value="1"/>
</dbReference>
<dbReference type="Gene3D" id="4.10.60.10">
    <property type="entry name" value="Zinc finger, CCHC-type"/>
    <property type="match status" value="1"/>
</dbReference>
<keyword evidence="14" id="KW-0688">Ribosomal frameshifting</keyword>
<keyword evidence="13" id="KW-0677">Repeat</keyword>
<keyword evidence="3" id="KW-1187">Viral budding via the host ESCRT complexes</keyword>
<dbReference type="GO" id="GO:0055036">
    <property type="term" value="C:virion membrane"/>
    <property type="evidence" value="ECO:0007669"/>
    <property type="project" value="UniProtKB-SubCell"/>
</dbReference>
<evidence type="ECO:0000259" key="28">
    <source>
        <dbReference type="PROSITE" id="PS50158"/>
    </source>
</evidence>
<evidence type="ECO:0000256" key="8">
    <source>
        <dbReference type="ARBA" id="ARBA00022581"/>
    </source>
</evidence>
<dbReference type="PRINTS" id="PR00234">
    <property type="entry name" value="HIV1MATRIX"/>
</dbReference>
<dbReference type="InterPro" id="IPR014817">
    <property type="entry name" value="Gag_p6"/>
</dbReference>
<dbReference type="Pfam" id="PF00540">
    <property type="entry name" value="Gag_p17"/>
    <property type="match status" value="1"/>
</dbReference>
<feature type="domain" description="CCHC-type" evidence="28">
    <location>
        <begin position="384"/>
        <end position="399"/>
    </location>
</feature>
<keyword evidence="10" id="KW-1198">Viral budding</keyword>
<evidence type="ECO:0000256" key="15">
    <source>
        <dbReference type="ARBA" id="ARBA00022771"/>
    </source>
</evidence>
<evidence type="ECO:0000256" key="25">
    <source>
        <dbReference type="RuleBase" id="RU004487"/>
    </source>
</evidence>
<dbReference type="EMBL" id="MF373175">
    <property type="protein sequence ID" value="ASU63082.1"/>
    <property type="molecule type" value="Genomic_DNA"/>
</dbReference>
<protein>
    <recommendedName>
        <fullName evidence="25">Gag polyprotein</fullName>
    </recommendedName>
    <component>
        <recommendedName>
            <fullName evidence="25">Matrix protein p17</fullName>
            <shortName evidence="25">MA</shortName>
        </recommendedName>
    </component>
</protein>
<keyword evidence="20 25" id="KW-0543">Viral nucleoprotein</keyword>
<proteinExistence type="inferred from homology"/>
<evidence type="ECO:0000256" key="22">
    <source>
        <dbReference type="ARBA" id="ARBA00023200"/>
    </source>
</evidence>
<keyword evidence="17 25" id="KW-0946">Virion</keyword>
<dbReference type="InterPro" id="IPR045345">
    <property type="entry name" value="Gag_p24_C"/>
</dbReference>
<keyword evidence="5" id="KW-0597">Phosphoprotein</keyword>
<dbReference type="Pfam" id="PF00607">
    <property type="entry name" value="Gag_p24"/>
    <property type="match status" value="1"/>
</dbReference>
<sequence>MGAREFLLKSAKLDTWEKIKLRPGGKKHYMLKHLVWASRELERFALNPSLLETSEGCKQIIRQLHPALQTGTEELRSLYNTVAVLYCVHARIEIHDTKEALDKIEKEQNKCQKAETADKEKVSQNYPIVQNLQGQMVHQALSPRTLNAWVKVIEEKAFSPEVIPMFTALSEGATPQDLNTMLNTVGGHQAAMQMLKDTINEEAAEWDRLHPVHAGPIAPGQMREPRGSDIAGTTSTLQEQINWMTSNPPIPVGEIYKRWIILGLNKIVRMYSPVSILDIKQGPKEPFRDYVDRFFKTLRAEQATQDVKNWMTDTLLVQNANPDCKTILRALGPGATLEEMMTACQGVGGPSHKARVLAEAMSQANNPQVMMQKGNFNGPRRTIKCFYCGKEGHLSRNCRAPRKKGCWKCGREGHQMKDCTDRQANFLGKIWPSHKGRPGNFLQYRPKPTSPPSESFRFEETTPPLKLEMNDKEPYKEPLTALRSLFGNDPLSQ</sequence>
<dbReference type="GO" id="GO:0003723">
    <property type="term" value="F:RNA binding"/>
    <property type="evidence" value="ECO:0007669"/>
    <property type="project" value="UniProtKB-KW"/>
</dbReference>
<dbReference type="GO" id="GO:0019013">
    <property type="term" value="C:viral nucleocapsid"/>
    <property type="evidence" value="ECO:0007669"/>
    <property type="project" value="UniProtKB-KW"/>
</dbReference>
<evidence type="ECO:0000256" key="12">
    <source>
        <dbReference type="ARBA" id="ARBA00022723"/>
    </source>
</evidence>
<evidence type="ECO:0000256" key="2">
    <source>
        <dbReference type="ARBA" id="ARBA00008364"/>
    </source>
</evidence>
<dbReference type="Pfam" id="PF19317">
    <property type="entry name" value="Gag_p24_C"/>
    <property type="match status" value="1"/>
</dbReference>
<evidence type="ECO:0000256" key="21">
    <source>
        <dbReference type="ARBA" id="ARBA00023136"/>
    </source>
</evidence>
<dbReference type="SUPFAM" id="SSF47836">
    <property type="entry name" value="Retroviral matrix proteins"/>
    <property type="match status" value="1"/>
</dbReference>
<comment type="subcellular location">
    <molecule>Matrix protein p17</molecule>
    <subcellularLocation>
        <location evidence="25">Virion membrane</location>
        <topology evidence="25">Lipid-anchor</topology>
    </subcellularLocation>
    <subcellularLocation>
        <location evidence="25">Host nucleus</location>
    </subcellularLocation>
    <subcellularLocation>
        <location evidence="25">Host cytoplasm</location>
    </subcellularLocation>
</comment>
<dbReference type="InterPro" id="IPR001878">
    <property type="entry name" value="Znf_CCHC"/>
</dbReference>
<dbReference type="Gene3D" id="6.10.250.390">
    <property type="match status" value="1"/>
</dbReference>
<keyword evidence="6 25" id="KW-0167">Capsid protein</keyword>
<dbReference type="GO" id="GO:0020002">
    <property type="term" value="C:host cell plasma membrane"/>
    <property type="evidence" value="ECO:0007669"/>
    <property type="project" value="UniProtKB-SubCell"/>
</dbReference>
<dbReference type="Gene3D" id="1.20.5.760">
    <property type="entry name" value="Single helix bin"/>
    <property type="match status" value="1"/>
</dbReference>
<dbReference type="GO" id="GO:0042025">
    <property type="term" value="C:host cell nucleus"/>
    <property type="evidence" value="ECO:0007669"/>
    <property type="project" value="UniProtKB-SubCell"/>
</dbReference>
<dbReference type="PANTHER" id="PTHR40389">
    <property type="entry name" value="ENDOGENOUS RETROVIRUS GROUP K MEMBER 24 GAG POLYPROTEIN-RELATED"/>
    <property type="match status" value="1"/>
</dbReference>
<keyword evidence="21" id="KW-0472">Membrane</keyword>
<evidence type="ECO:0000256" key="6">
    <source>
        <dbReference type="ARBA" id="ARBA00022561"/>
    </source>
</evidence>
<dbReference type="GO" id="GO:0005198">
    <property type="term" value="F:structural molecule activity"/>
    <property type="evidence" value="ECO:0007669"/>
    <property type="project" value="InterPro"/>
</dbReference>
<evidence type="ECO:0000256" key="17">
    <source>
        <dbReference type="ARBA" id="ARBA00022844"/>
    </source>
</evidence>
<evidence type="ECO:0000256" key="9">
    <source>
        <dbReference type="ARBA" id="ARBA00022612"/>
    </source>
</evidence>
<evidence type="ECO:0000256" key="4">
    <source>
        <dbReference type="ARBA" id="ARBA00022511"/>
    </source>
</evidence>
<evidence type="ECO:0000256" key="20">
    <source>
        <dbReference type="ARBA" id="ARBA00023086"/>
    </source>
</evidence>
<gene>
    <name evidence="29" type="primary">gag</name>
</gene>
<evidence type="ECO:0000256" key="11">
    <source>
        <dbReference type="ARBA" id="ARBA00022707"/>
    </source>
</evidence>
<evidence type="ECO:0000256" key="13">
    <source>
        <dbReference type="ARBA" id="ARBA00022737"/>
    </source>
</evidence>
<organism evidence="29">
    <name type="scientific">Human immunodeficiency virus type 1</name>
    <name type="common">HIV-1</name>
    <dbReference type="NCBI Taxonomy" id="11676"/>
    <lineage>
        <taxon>Viruses</taxon>
        <taxon>Riboviria</taxon>
        <taxon>Pararnavirae</taxon>
        <taxon>Artverviricota</taxon>
        <taxon>Revtraviricetes</taxon>
        <taxon>Ortervirales</taxon>
        <taxon>Retroviridae</taxon>
        <taxon>Orthoretrovirinae</taxon>
        <taxon>Lentivirus</taxon>
        <taxon>Lentivirus humimdef1</taxon>
    </lineage>
</organism>
<dbReference type="GO" id="GO:0008270">
    <property type="term" value="F:zinc ion binding"/>
    <property type="evidence" value="ECO:0007669"/>
    <property type="project" value="UniProtKB-KW"/>
</dbReference>
<dbReference type="Gene3D" id="1.10.150.90">
    <property type="entry name" value="Immunodeficiency lentiviruses, gag gene matrix protein p17"/>
    <property type="match status" value="1"/>
</dbReference>
<evidence type="ECO:0000256" key="16">
    <source>
        <dbReference type="ARBA" id="ARBA00022833"/>
    </source>
</evidence>
<dbReference type="Gene3D" id="1.10.375.10">
    <property type="entry name" value="Human Immunodeficiency Virus Type 1 Capsid Protein"/>
    <property type="match status" value="1"/>
</dbReference>
<keyword evidence="9" id="KW-1188">Viral release from host cell</keyword>
<dbReference type="InterPro" id="IPR050195">
    <property type="entry name" value="Primate_lentivir_Gag_pol-like"/>
</dbReference>
<accession>A0A286LGW8</accession>
<keyword evidence="19 25" id="KW-0694">RNA-binding</keyword>
<evidence type="ECO:0000256" key="14">
    <source>
        <dbReference type="ARBA" id="ARBA00022758"/>
    </source>
</evidence>
<dbReference type="GO" id="GO:0039702">
    <property type="term" value="P:viral budding via host ESCRT complex"/>
    <property type="evidence" value="ECO:0007669"/>
    <property type="project" value="UniProtKB-KW"/>
</dbReference>
<evidence type="ECO:0000256" key="7">
    <source>
        <dbReference type="ARBA" id="ARBA00022562"/>
    </source>
</evidence>
<dbReference type="SMART" id="SM00343">
    <property type="entry name" value="ZnF_C2HC"/>
    <property type="match status" value="2"/>
</dbReference>
<comment type="subcellular location">
    <subcellularLocation>
        <location evidence="1">Host cell membrane</location>
        <topology evidence="1">Lipid-anchor</topology>
    </subcellularLocation>
    <subcellularLocation>
        <location evidence="25">Virion</location>
    </subcellularLocation>
    <subcellularLocation>
        <location evidence="25">Host cytoplasm</location>
    </subcellularLocation>
    <subcellularLocation>
        <location evidence="25">Host nucleus</location>
    </subcellularLocation>
</comment>
<comment type="similarity">
    <text evidence="2">Belongs to the primate lentivirus group gag polyprotein family.</text>
</comment>
<evidence type="ECO:0000256" key="5">
    <source>
        <dbReference type="ARBA" id="ARBA00022553"/>
    </source>
</evidence>
<dbReference type="InterPro" id="IPR008919">
    <property type="entry name" value="Retrov_capsid_N"/>
</dbReference>
<dbReference type="Pfam" id="PF00098">
    <property type="entry name" value="zf-CCHC"/>
    <property type="match status" value="2"/>
</dbReference>
<keyword evidence="4" id="KW-1032">Host cell membrane</keyword>
<dbReference type="InterPro" id="IPR000071">
    <property type="entry name" value="Lentvrl_matrix_N"/>
</dbReference>
<keyword evidence="18" id="KW-1043">Host membrane</keyword>
<evidence type="ECO:0000256" key="26">
    <source>
        <dbReference type="SAM" id="Coils"/>
    </source>
</evidence>
<organismHost>
    <name type="scientific">Homo sapiens</name>
    <name type="common">Human</name>
    <dbReference type="NCBI Taxonomy" id="9606"/>
</organismHost>
<dbReference type="GO" id="GO:0075523">
    <property type="term" value="P:viral translational frameshifting"/>
    <property type="evidence" value="ECO:0007669"/>
    <property type="project" value="UniProtKB-KW"/>
</dbReference>
<dbReference type="PROSITE" id="PS50158">
    <property type="entry name" value="ZF_CCHC"/>
    <property type="match status" value="2"/>
</dbReference>
<dbReference type="InterPro" id="IPR010999">
    <property type="entry name" value="Retrovr_matrix"/>
</dbReference>
<keyword evidence="12 25" id="KW-0479">Metal-binding</keyword>
<dbReference type="InterPro" id="IPR012344">
    <property type="entry name" value="Matrix_HIV/RSV_N"/>
</dbReference>
<dbReference type="SUPFAM" id="SSF47353">
    <property type="entry name" value="Retrovirus capsid dimerization domain-like"/>
    <property type="match status" value="1"/>
</dbReference>
<dbReference type="FunFam" id="1.10.1200.30:FF:000001">
    <property type="entry name" value="Gag polyprotein"/>
    <property type="match status" value="1"/>
</dbReference>
<reference evidence="29" key="1">
    <citation type="journal article" date="2017" name="Sci. Rep.">
        <title>Recent increased identification and transmission of HIV-1 unique recombinant forms in Sweden.</title>
        <authorList>
            <person name="Neogi U."/>
            <person name="Siddik A.B."/>
            <person name="Kalaghatgi P."/>
            <person name="Gisslen M."/>
            <person name="Bratt G."/>
            <person name="Marrone G."/>
            <person name="Sonnerborg A."/>
        </authorList>
    </citation>
    <scope>NUCLEOTIDE SEQUENCE</scope>
    <source>
        <strain evidence="29">072SO</strain>
    </source>
</reference>
<feature type="region of interest" description="Disordered" evidence="27">
    <location>
        <begin position="437"/>
        <end position="474"/>
    </location>
</feature>
<keyword evidence="16 25" id="KW-0862">Zinc</keyword>